<dbReference type="EMBL" id="BMAR01000001">
    <property type="protein sequence ID" value="GFR41215.1"/>
    <property type="molecule type" value="Genomic_DNA"/>
</dbReference>
<dbReference type="Proteomes" id="UP001054857">
    <property type="component" value="Unassembled WGS sequence"/>
</dbReference>
<comment type="caution">
    <text evidence="2">The sequence shown here is derived from an EMBL/GenBank/DDBJ whole genome shotgun (WGS) entry which is preliminary data.</text>
</comment>
<feature type="region of interest" description="Disordered" evidence="1">
    <location>
        <begin position="189"/>
        <end position="244"/>
    </location>
</feature>
<feature type="compositionally biased region" description="Low complexity" evidence="1">
    <location>
        <begin position="189"/>
        <end position="203"/>
    </location>
</feature>
<reference evidence="2 3" key="1">
    <citation type="journal article" date="2021" name="Sci. Rep.">
        <title>Genome sequencing of the multicellular alga Astrephomene provides insights into convergent evolution of germ-soma differentiation.</title>
        <authorList>
            <person name="Yamashita S."/>
            <person name="Yamamoto K."/>
            <person name="Matsuzaki R."/>
            <person name="Suzuki S."/>
            <person name="Yamaguchi H."/>
            <person name="Hirooka S."/>
            <person name="Minakuchi Y."/>
            <person name="Miyagishima S."/>
            <person name="Kawachi M."/>
            <person name="Toyoda A."/>
            <person name="Nozaki H."/>
        </authorList>
    </citation>
    <scope>NUCLEOTIDE SEQUENCE [LARGE SCALE GENOMIC DNA]</scope>
    <source>
        <strain evidence="2 3">NIES-4017</strain>
    </source>
</reference>
<evidence type="ECO:0000313" key="2">
    <source>
        <dbReference type="EMBL" id="GFR41215.1"/>
    </source>
</evidence>
<protein>
    <submittedName>
        <fullName evidence="2">Uncharacterized protein</fullName>
    </submittedName>
</protein>
<keyword evidence="3" id="KW-1185">Reference proteome</keyword>
<feature type="non-terminal residue" evidence="2">
    <location>
        <position position="1"/>
    </location>
</feature>
<dbReference type="AlphaFoldDB" id="A0AAD3DG73"/>
<feature type="non-terminal residue" evidence="2">
    <location>
        <position position="244"/>
    </location>
</feature>
<accession>A0AAD3DG73</accession>
<feature type="compositionally biased region" description="Low complexity" evidence="1">
    <location>
        <begin position="224"/>
        <end position="244"/>
    </location>
</feature>
<gene>
    <name evidence="2" type="ORF">Agub_g1888</name>
</gene>
<sequence length="244" mass="25743">ACVASLNSADVSPTDWAVAQHDVAGLFGAVPPNITSYEGMKKGIMGVQPGVFNKALQVFPQEGYAELYGALYGGLAMGQPAIHRASYPVLDNAAQAITGGWQVEVLWLINMQSREWEDQLPNDTRTFLNDSRNDKDSDLRHYPYISTYTTRYSTELVTLLSQQASWSVLQTAPELSELLQAAQREATGTATAGAAASNNSTTNVHNTSRNATSGGGGGNQTAYNATGNAGSGNASVGNATYSNG</sequence>
<name>A0AAD3DG73_9CHLO</name>
<evidence type="ECO:0000313" key="3">
    <source>
        <dbReference type="Proteomes" id="UP001054857"/>
    </source>
</evidence>
<evidence type="ECO:0000256" key="1">
    <source>
        <dbReference type="SAM" id="MobiDB-lite"/>
    </source>
</evidence>
<proteinExistence type="predicted"/>
<organism evidence="2 3">
    <name type="scientific">Astrephomene gubernaculifera</name>
    <dbReference type="NCBI Taxonomy" id="47775"/>
    <lineage>
        <taxon>Eukaryota</taxon>
        <taxon>Viridiplantae</taxon>
        <taxon>Chlorophyta</taxon>
        <taxon>core chlorophytes</taxon>
        <taxon>Chlorophyceae</taxon>
        <taxon>CS clade</taxon>
        <taxon>Chlamydomonadales</taxon>
        <taxon>Astrephomenaceae</taxon>
        <taxon>Astrephomene</taxon>
    </lineage>
</organism>